<evidence type="ECO:0000256" key="2">
    <source>
        <dbReference type="SAM" id="MobiDB-lite"/>
    </source>
</evidence>
<sequence>MTAPARTPGTGPAPAGTPPTTAPDGTEPGAGTPAPASPGVTLVETPSPADVLARAVGRWRDALAEAAGASTLSDVDQLGDAALDLSSAHPSGMAQLFAGRPTRLSNLVREAGAASAARRRARTVAARAALYTQRYGIAPTSLAIGVATWTDRSSAQLASDDVGALASVTSRRAQDQPSTQRGAAVRTVRAPVLLRPVTLRQRGAGEGDLELDLEPSLEVNPVLARALRSHGALLDPGAVARGTFTAAGFDPRGALQRLASLGEAVLEDFTLVDRVVVGTFVHPGQVLVDDLDQLAGTLEQHEVVRALAGVEEAHRELDVPLPAPYVGDRDPDAERGVGDLDPAQQHVLDVVATGAHVFVDAPTGADVTGTLAALVADAAASGRTVLYVPGHRRAATSLVERMTGLGLGDLVLDVEPHAGWRTAAGRRLLSAMTLEAPVPDAARTAAVRGRLVEHRERLRGYVDALHTVRDPWGVSAYDALQELARLTSARPAPRTTVRLDAATVRSLDAAARARLGADLVRAGELGAFTLRPQDTPWFGAAVRTSADAQVVRRRLDRLLDVTLPVLTDRVVQVASETGLTRAVSPAAWAEQLRMLDGVRSSLDVFLPLVFERTAADLVAATATPQWREEQGVTMGFWVRRRLRRQAKDMVRPGRPVADLHAALLEVQARREVWQAHCPAGGWPRLPDGLELIEEEHAAVRADLEALDEVLAGTPGGAGLLTTPFEALRTRLERLRDTADALRTLPERTQLVQGVRDAGLGALVDELTERRADPAGAPAELDLAWWSTVFEQVLAADPALAGYDGAALGALSAAYAELDRAHVASLPGPVRAAVHAHAATAVAAHRAQAEQLFAELVDDRLTSVRDTMARYPEVAPRLRPVLVAGPMLVPQVLPAARTVDLVVVDAAAHLPLEAALAAVARGRQVVVVGDARCASGTAVRDLADALPVVALHADSSRRDPYLTSFLAAHGYHGVLVPTPLPGSAPLVRLDLVDGTGMPDPASGMVDSTRAEVERVLELVVDHVLMHPDESLAVVTLTPRHADAVREVVLGEVRDNPALSAFFDAARPEHFVVVDVGNVAGLRREAVILSLGLGRTPHRRVLHSFGAVSRPGGDALLLDALGATRHRLTVVSCFAGEDLDPERLRGPGPQVLADLLLFAADRGAQRGPTGTSHRPEPGSDPDRLVLDLAERLWQHGLLVDVDHGVPGGARIPLVVGHPDLPDEMLVAVLTDDDTYVGEPSVRVRDRLAADRLERLGWSVVRVWSAAAFLDPQAEVDRIRRVLHARLAQRAPHVAVPPSVPVPLVVEAPAADLTPVTAPGVPSWATSAPATGQVPVVREPTGATPVVRNPTGVTPVVGAATGAVPVVRPATGATPAVRPATGATPVVGPSTGMTPVWPATGATPAVAPATGETRAVRPATGATPAAPEPAPVTGEQLALPVRPGPRPDVRPGLPIGAYSDDQLDDLVRWLRSDGLERTREQLADALRAELALTRRGHRVDGVVRDAVNRAFS</sequence>
<reference evidence="4 7" key="2">
    <citation type="submission" date="2021-01" db="EMBL/GenBank/DDBJ databases">
        <title>Whole genome shotgun sequence of Cellulomonas oligotrophica NBRC 109435.</title>
        <authorList>
            <person name="Komaki H."/>
            <person name="Tamura T."/>
        </authorList>
    </citation>
    <scope>NUCLEOTIDE SEQUENCE [LARGE SCALE GENOMIC DNA]</scope>
    <source>
        <strain evidence="4 7">NBRC 109435</strain>
    </source>
</reference>
<dbReference type="InterPro" id="IPR011335">
    <property type="entry name" value="Restrct_endonuc-II-like"/>
</dbReference>
<keyword evidence="4" id="KW-0067">ATP-binding</keyword>
<dbReference type="SUPFAM" id="SSF52980">
    <property type="entry name" value="Restriction endonuclease-like"/>
    <property type="match status" value="1"/>
</dbReference>
<dbReference type="EMBL" id="BONN01000019">
    <property type="protein sequence ID" value="GIG34524.1"/>
    <property type="molecule type" value="Genomic_DNA"/>
</dbReference>
<feature type="region of interest" description="Disordered" evidence="2">
    <location>
        <begin position="1"/>
        <end position="44"/>
    </location>
</feature>
<evidence type="ECO:0000313" key="7">
    <source>
        <dbReference type="Proteomes" id="UP000618382"/>
    </source>
</evidence>
<feature type="compositionally biased region" description="Low complexity" evidence="2">
    <location>
        <begin position="1"/>
        <end position="14"/>
    </location>
</feature>
<dbReference type="Proteomes" id="UP000618382">
    <property type="component" value="Unassembled WGS sequence"/>
</dbReference>
<gene>
    <name evidence="5" type="ORF">BKA21_002937</name>
    <name evidence="4" type="ORF">Col01nite_36830</name>
</gene>
<keyword evidence="4" id="KW-0547">Nucleotide-binding</keyword>
<keyword evidence="1" id="KW-0175">Coiled coil</keyword>
<feature type="coiled-coil region" evidence="1">
    <location>
        <begin position="689"/>
        <end position="744"/>
    </location>
</feature>
<evidence type="ECO:0000313" key="5">
    <source>
        <dbReference type="EMBL" id="NYD87388.1"/>
    </source>
</evidence>
<evidence type="ECO:0000313" key="6">
    <source>
        <dbReference type="Proteomes" id="UP000577956"/>
    </source>
</evidence>
<evidence type="ECO:0000256" key="1">
    <source>
        <dbReference type="SAM" id="Coils"/>
    </source>
</evidence>
<dbReference type="InterPro" id="IPR049468">
    <property type="entry name" value="Restrct_endonuc-II-like_dom"/>
</dbReference>
<reference evidence="5 6" key="1">
    <citation type="submission" date="2020-07" db="EMBL/GenBank/DDBJ databases">
        <title>Sequencing the genomes of 1000 actinobacteria strains.</title>
        <authorList>
            <person name="Klenk H.-P."/>
        </authorList>
    </citation>
    <scope>NUCLEOTIDE SEQUENCE [LARGE SCALE GENOMIC DNA]</scope>
    <source>
        <strain evidence="5 6">DSM 24482</strain>
    </source>
</reference>
<keyword evidence="4" id="KW-0347">Helicase</keyword>
<dbReference type="GO" id="GO:0004386">
    <property type="term" value="F:helicase activity"/>
    <property type="evidence" value="ECO:0007669"/>
    <property type="project" value="UniProtKB-KW"/>
</dbReference>
<evidence type="ECO:0000313" key="4">
    <source>
        <dbReference type="EMBL" id="GIG34524.1"/>
    </source>
</evidence>
<accession>A0A7Y9FHP4</accession>
<dbReference type="Proteomes" id="UP000577956">
    <property type="component" value="Unassembled WGS sequence"/>
</dbReference>
<dbReference type="RefSeq" id="WP_140459737.1">
    <property type="nucleotide sequence ID" value="NZ_BAABFI010000007.1"/>
</dbReference>
<organism evidence="5 6">
    <name type="scientific">Cellulomonas oligotrophica</name>
    <dbReference type="NCBI Taxonomy" id="931536"/>
    <lineage>
        <taxon>Bacteria</taxon>
        <taxon>Bacillati</taxon>
        <taxon>Actinomycetota</taxon>
        <taxon>Actinomycetes</taxon>
        <taxon>Micrococcales</taxon>
        <taxon>Cellulomonadaceae</taxon>
        <taxon>Cellulomonas</taxon>
    </lineage>
</organism>
<keyword evidence="4" id="KW-0378">Hydrolase</keyword>
<evidence type="ECO:0000259" key="3">
    <source>
        <dbReference type="Pfam" id="PF18741"/>
    </source>
</evidence>
<comment type="caution">
    <text evidence="5">The sequence shown here is derived from an EMBL/GenBank/DDBJ whole genome shotgun (WGS) entry which is preliminary data.</text>
</comment>
<keyword evidence="7" id="KW-1185">Reference proteome</keyword>
<feature type="domain" description="Restriction endonuclease type II-like" evidence="3">
    <location>
        <begin position="1186"/>
        <end position="1279"/>
    </location>
</feature>
<protein>
    <submittedName>
        <fullName evidence="4">Helicase</fullName>
    </submittedName>
</protein>
<name>A0A7Y9FHP4_9CELL</name>
<dbReference type="EMBL" id="JACCBK010000001">
    <property type="protein sequence ID" value="NYD87388.1"/>
    <property type="molecule type" value="Genomic_DNA"/>
</dbReference>
<proteinExistence type="predicted"/>
<feature type="compositionally biased region" description="Low complexity" evidence="2">
    <location>
        <begin position="22"/>
        <end position="39"/>
    </location>
</feature>
<dbReference type="Pfam" id="PF18741">
    <property type="entry name" value="MTES_1575"/>
    <property type="match status" value="1"/>
</dbReference>